<evidence type="ECO:0000256" key="2">
    <source>
        <dbReference type="ARBA" id="ARBA00022525"/>
    </source>
</evidence>
<evidence type="ECO:0000256" key="4">
    <source>
        <dbReference type="SAM" id="MobiDB-lite"/>
    </source>
</evidence>
<feature type="region of interest" description="Disordered" evidence="4">
    <location>
        <begin position="445"/>
        <end position="495"/>
    </location>
</feature>
<dbReference type="InterPro" id="IPR001343">
    <property type="entry name" value="Hemolysn_Ca-bd"/>
</dbReference>
<comment type="caution">
    <text evidence="5">The sequence shown here is derived from an EMBL/GenBank/DDBJ whole genome shotgun (WGS) entry which is preliminary data.</text>
</comment>
<sequence length="495" mass="54131">MPAPSPYDPPNDLMPGIVNVRMHTLHARGDIRISREICWVPNPPKQPEILQSRIVVETGDKADRVHVRNWPGDKLQIIVNGEPYLFDAKEEQGPEQHLWINAKGGDDTVVIDDDVMIRVDVDAGDGDDHIQAGGGRSRLYGQRGNDCLRLGSGLGYAEGNDGDDLLIGGRGNAVMYGNKGNDRLYAGHGAATKQSYLDGGDGKDTLYAGGGHSVLHGGNDDDHLVGNDRTTFYTGKGYDRVWNNQRNDRIYAGANDRFDPTKGSAFTEVKPSDAGRQGFVVDTEGDDEDFRQRVADDFEFLRSSPTGQQALTRMDELAVEAGGKVTIRPIGFGGTDYRPGSTELDSEAVEVSEDTYDPKFGYIKDGVPGSRMDRATIHFDPPSIIENSSRTETMVPVTSLFHEMVHAYNGATGTFLPGESLERPKHGEPYYVDNDERQAVGLHSDAQPQDLDDDPSTPPNTLNPWPFTENALNEEMGRPLKTTYALKPSAQGDGL</sequence>
<dbReference type="Pfam" id="PF14891">
    <property type="entry name" value="Peptidase_M91"/>
    <property type="match status" value="1"/>
</dbReference>
<dbReference type="InterPro" id="IPR028208">
    <property type="entry name" value="Effector_pro_NleD-like"/>
</dbReference>
<dbReference type="Pfam" id="PF00353">
    <property type="entry name" value="HemolysinCabind"/>
    <property type="match status" value="3"/>
</dbReference>
<name>A0ABS6P4Q5_9PSED</name>
<protein>
    <submittedName>
        <fullName evidence="5">Hemolysin-like protein</fullName>
    </submittedName>
</protein>
<dbReference type="SUPFAM" id="SSF51120">
    <property type="entry name" value="beta-Roll"/>
    <property type="match status" value="1"/>
</dbReference>
<dbReference type="EMBL" id="JAHSTY010000002">
    <property type="protein sequence ID" value="MBV4455457.1"/>
    <property type="molecule type" value="Genomic_DNA"/>
</dbReference>
<proteinExistence type="predicted"/>
<dbReference type="Proteomes" id="UP001048976">
    <property type="component" value="Unassembled WGS sequence"/>
</dbReference>
<dbReference type="PANTHER" id="PTHR38340">
    <property type="entry name" value="S-LAYER PROTEIN"/>
    <property type="match status" value="1"/>
</dbReference>
<keyword evidence="3" id="KW-0106">Calcium</keyword>
<comment type="subcellular location">
    <subcellularLocation>
        <location evidence="1">Secreted</location>
    </subcellularLocation>
</comment>
<keyword evidence="6" id="KW-1185">Reference proteome</keyword>
<evidence type="ECO:0000313" key="6">
    <source>
        <dbReference type="Proteomes" id="UP001048976"/>
    </source>
</evidence>
<evidence type="ECO:0000256" key="3">
    <source>
        <dbReference type="ARBA" id="ARBA00022837"/>
    </source>
</evidence>
<dbReference type="PANTHER" id="PTHR38340:SF1">
    <property type="entry name" value="S-LAYER PROTEIN"/>
    <property type="match status" value="1"/>
</dbReference>
<dbReference type="InterPro" id="IPR050557">
    <property type="entry name" value="RTX_toxin/Mannuronan_C5-epim"/>
</dbReference>
<accession>A0ABS6P4Q5</accession>
<organism evidence="5 6">
    <name type="scientific">Pseudomonas azadiae</name>
    <dbReference type="NCBI Taxonomy" id="2843612"/>
    <lineage>
        <taxon>Bacteria</taxon>
        <taxon>Pseudomonadati</taxon>
        <taxon>Pseudomonadota</taxon>
        <taxon>Gammaproteobacteria</taxon>
        <taxon>Pseudomonadales</taxon>
        <taxon>Pseudomonadaceae</taxon>
        <taxon>Pseudomonas</taxon>
    </lineage>
</organism>
<dbReference type="Gene3D" id="2.150.10.10">
    <property type="entry name" value="Serralysin-like metalloprotease, C-terminal"/>
    <property type="match status" value="2"/>
</dbReference>
<reference evidence="5" key="1">
    <citation type="submission" date="2021-06" db="EMBL/GenBank/DDBJ databases">
        <title>Updating the genus Pseudomonas: Description of 43 new species and partition of the Pseudomonas putida group.</title>
        <authorList>
            <person name="Girard L."/>
            <person name="Lood C."/>
            <person name="Vandamme P."/>
            <person name="Rokni-Zadeh H."/>
            <person name="Van Noort V."/>
            <person name="Hofte M."/>
            <person name="Lavigne R."/>
            <person name="De Mot R."/>
        </authorList>
    </citation>
    <scope>NUCLEOTIDE SEQUENCE</scope>
    <source>
        <strain evidence="5">SWRI103</strain>
    </source>
</reference>
<evidence type="ECO:0000313" key="5">
    <source>
        <dbReference type="EMBL" id="MBV4455457.1"/>
    </source>
</evidence>
<evidence type="ECO:0000256" key="1">
    <source>
        <dbReference type="ARBA" id="ARBA00004613"/>
    </source>
</evidence>
<gene>
    <name evidence="5" type="ORF">KVG91_23015</name>
</gene>
<dbReference type="PRINTS" id="PR00313">
    <property type="entry name" value="CABNDNGRPT"/>
</dbReference>
<keyword evidence="2" id="KW-0964">Secreted</keyword>
<dbReference type="InterPro" id="IPR011049">
    <property type="entry name" value="Serralysin-like_metalloprot_C"/>
</dbReference>